<dbReference type="OMA" id="WEQPHRL"/>
<feature type="compositionally biased region" description="Low complexity" evidence="1">
    <location>
        <begin position="157"/>
        <end position="171"/>
    </location>
</feature>
<dbReference type="Gene3D" id="2.30.30.140">
    <property type="match status" value="1"/>
</dbReference>
<dbReference type="InterPro" id="IPR017923">
    <property type="entry name" value="TFIIS_N"/>
</dbReference>
<protein>
    <recommendedName>
        <fullName evidence="2">PWWP domain-containing protein</fullName>
    </recommendedName>
</protein>
<dbReference type="PROSITE" id="PS50812">
    <property type="entry name" value="PWWP"/>
    <property type="match status" value="1"/>
</dbReference>
<feature type="region of interest" description="Disordered" evidence="1">
    <location>
        <begin position="119"/>
        <end position="231"/>
    </location>
</feature>
<dbReference type="RefSeq" id="XP_034009440.1">
    <property type="nucleotide sequence ID" value="XM_034158784.1"/>
</dbReference>
<evidence type="ECO:0000313" key="3">
    <source>
        <dbReference type="EMBL" id="KAA8896500.1"/>
    </source>
</evidence>
<accession>A0A642UC17</accession>
<dbReference type="InterPro" id="IPR000313">
    <property type="entry name" value="PWWP_dom"/>
</dbReference>
<dbReference type="Pfam" id="PF00855">
    <property type="entry name" value="PWWP"/>
    <property type="match status" value="1"/>
</dbReference>
<dbReference type="Proteomes" id="UP000449547">
    <property type="component" value="Unassembled WGS sequence"/>
</dbReference>
<dbReference type="EMBL" id="SWFT01000164">
    <property type="protein sequence ID" value="KAA8896500.1"/>
    <property type="molecule type" value="Genomic_DNA"/>
</dbReference>
<keyword evidence="4" id="KW-1185">Reference proteome</keyword>
<dbReference type="GeneID" id="54784417"/>
<organism evidence="3 4">
    <name type="scientific">Diutina rugosa</name>
    <name type="common">Yeast</name>
    <name type="synonym">Candida rugosa</name>
    <dbReference type="NCBI Taxonomy" id="5481"/>
    <lineage>
        <taxon>Eukaryota</taxon>
        <taxon>Fungi</taxon>
        <taxon>Dikarya</taxon>
        <taxon>Ascomycota</taxon>
        <taxon>Saccharomycotina</taxon>
        <taxon>Pichiomycetes</taxon>
        <taxon>Debaryomycetaceae</taxon>
        <taxon>Diutina</taxon>
    </lineage>
</organism>
<dbReference type="OrthoDB" id="9975114at2759"/>
<sequence length="339" mass="38395">MSSKTKFEPKELVLAKMNGYPAWPAFVMPHSEVPPSVLRAKKKTSNYCVIFIPDGDYYWMSDKNLTRLSRDKLRERVAKVPTSVRRNFAKRSKNGRTNNVNEALLAAEDVEFDSFIQKKRAEDDEDDEEEGEGEEGEEGEEEEEEEEGDTSVKQETDTTGDVSVDTTASSDQAPSRRNKRVKDELDDTGDDATAAAAKRSRNGNGNGTTAKTNANANGTNSPPELSDDERQKQLWQCRIKLQRTLIQRNQPTTPKDTQGLKPPSADELSMARFIMNRLQDFPVTLDLLRQTKIHKVLKCIIKDADLEYPDSFKLHERSSALLEKWDPLIQELKKDKGEK</sequence>
<comment type="caution">
    <text evidence="3">The sequence shown here is derived from an EMBL/GenBank/DDBJ whole genome shotgun (WGS) entry which is preliminary data.</text>
</comment>
<dbReference type="SUPFAM" id="SSF63748">
    <property type="entry name" value="Tudor/PWWP/MBT"/>
    <property type="match status" value="1"/>
</dbReference>
<evidence type="ECO:0000313" key="4">
    <source>
        <dbReference type="Proteomes" id="UP000449547"/>
    </source>
</evidence>
<dbReference type="SUPFAM" id="SSF47676">
    <property type="entry name" value="Conserved domain common to transcription factors TFIIS, elongin A, CRSP70"/>
    <property type="match status" value="1"/>
</dbReference>
<dbReference type="InterPro" id="IPR035441">
    <property type="entry name" value="TFIIS/LEDGF_dom_sf"/>
</dbReference>
<proteinExistence type="predicted"/>
<dbReference type="VEuPathDB" id="FungiDB:DIURU_005766"/>
<feature type="compositionally biased region" description="Low complexity" evidence="1">
    <location>
        <begin position="207"/>
        <end position="220"/>
    </location>
</feature>
<name>A0A642UC17_DIURU</name>
<feature type="domain" description="PWWP" evidence="2">
    <location>
        <begin position="9"/>
        <end position="71"/>
    </location>
</feature>
<dbReference type="CDD" id="cd05840">
    <property type="entry name" value="PWWP_ScIOC4-like"/>
    <property type="match status" value="1"/>
</dbReference>
<feature type="region of interest" description="Disordered" evidence="1">
    <location>
        <begin position="245"/>
        <end position="264"/>
    </location>
</feature>
<dbReference type="Gene3D" id="1.20.930.10">
    <property type="entry name" value="Conserved domain common to transcription factors TFIIS, elongin A, CRSP70"/>
    <property type="match status" value="1"/>
</dbReference>
<reference evidence="3 4" key="1">
    <citation type="submission" date="2019-07" db="EMBL/GenBank/DDBJ databases">
        <title>Genome assembly of two rare yeast pathogens: Diutina rugosa and Trichomonascus ciferrii.</title>
        <authorList>
            <person name="Mixao V."/>
            <person name="Saus E."/>
            <person name="Hansen A."/>
            <person name="Lass-Flor C."/>
            <person name="Gabaldon T."/>
        </authorList>
    </citation>
    <scope>NUCLEOTIDE SEQUENCE [LARGE SCALE GENOMIC DNA]</scope>
    <source>
        <strain evidence="3 4">CBS 613</strain>
    </source>
</reference>
<dbReference type="InterPro" id="IPR035503">
    <property type="entry name" value="IOC4-like_PWWP"/>
</dbReference>
<evidence type="ECO:0000256" key="1">
    <source>
        <dbReference type="SAM" id="MobiDB-lite"/>
    </source>
</evidence>
<gene>
    <name evidence="3" type="ORF">DIURU_005766</name>
</gene>
<dbReference type="AlphaFoldDB" id="A0A642UC17"/>
<evidence type="ECO:0000259" key="2">
    <source>
        <dbReference type="PROSITE" id="PS50812"/>
    </source>
</evidence>
<dbReference type="Pfam" id="PF08711">
    <property type="entry name" value="Med26"/>
    <property type="match status" value="1"/>
</dbReference>
<feature type="compositionally biased region" description="Acidic residues" evidence="1">
    <location>
        <begin position="123"/>
        <end position="149"/>
    </location>
</feature>
<dbReference type="SMART" id="SM00293">
    <property type="entry name" value="PWWP"/>
    <property type="match status" value="1"/>
</dbReference>
<feature type="compositionally biased region" description="Polar residues" evidence="1">
    <location>
        <begin position="245"/>
        <end position="256"/>
    </location>
</feature>